<gene>
    <name evidence="1" type="ORF">H8L32_03660</name>
</gene>
<protein>
    <submittedName>
        <fullName evidence="1">Uncharacterized protein</fullName>
    </submittedName>
</protein>
<organism evidence="1 2">
    <name type="scientific">Undibacterium hunanense</name>
    <dbReference type="NCBI Taxonomy" id="2762292"/>
    <lineage>
        <taxon>Bacteria</taxon>
        <taxon>Pseudomonadati</taxon>
        <taxon>Pseudomonadota</taxon>
        <taxon>Betaproteobacteria</taxon>
        <taxon>Burkholderiales</taxon>
        <taxon>Oxalobacteraceae</taxon>
        <taxon>Undibacterium</taxon>
    </lineage>
</organism>
<evidence type="ECO:0000313" key="2">
    <source>
        <dbReference type="Proteomes" id="UP000650424"/>
    </source>
</evidence>
<dbReference type="EMBL" id="JACOGF010000002">
    <property type="protein sequence ID" value="MBC3916573.1"/>
    <property type="molecule type" value="Genomic_DNA"/>
</dbReference>
<keyword evidence="2" id="KW-1185">Reference proteome</keyword>
<reference evidence="1 2" key="1">
    <citation type="submission" date="2020-08" db="EMBL/GenBank/DDBJ databases">
        <title>Novel species isolated from subtropical streams in China.</title>
        <authorList>
            <person name="Lu H."/>
        </authorList>
    </citation>
    <scope>NUCLEOTIDE SEQUENCE [LARGE SCALE GENOMIC DNA]</scope>
    <source>
        <strain evidence="1 2">CY18W</strain>
    </source>
</reference>
<proteinExistence type="predicted"/>
<comment type="caution">
    <text evidence="1">The sequence shown here is derived from an EMBL/GenBank/DDBJ whole genome shotgun (WGS) entry which is preliminary data.</text>
</comment>
<accession>A0ABR6ZL24</accession>
<dbReference type="Proteomes" id="UP000650424">
    <property type="component" value="Unassembled WGS sequence"/>
</dbReference>
<name>A0ABR6ZL24_9BURK</name>
<sequence>MKKQTSLDPDNIAALQKQFFHSLTLGTGRTMLLMKAYPAVDFSKELIAAATKNLANDPQCEGSRADYLFRLIKRSKQKDLIANVVLQKLKARKRGVNDLSQLCDLAVLLYKDGIVRAKEVLIQRFEKSFHADFDACGEFQVLQLEGLQGLFRMAEHIGKLPPDERENWENRWLVENFQEENKSLNVFSELSEAAKNNPFIQNYLELIGDSKPLTSSPRIKMSPYTVNEVEEIIHNQRPRAFFNHARIQKMTVAEIEQVARNFLETRDDAKKFKYLRFFYATEFPFSYAPLLKIARGKIDFQTRAVQNAVLALSNLNGADIRALALKKFTTVRIPWVYLQLLVSNYQPGDVDMLLEIMGRSKNADELHLFASELIAIYEANPGTDCKAPLELMYHNMNCALHRRELVELLFENGVLSDEILPELAYDSEDRIRKFYRYVQRDRARLKATIMSDNLRSSPK</sequence>
<evidence type="ECO:0000313" key="1">
    <source>
        <dbReference type="EMBL" id="MBC3916573.1"/>
    </source>
</evidence>
<dbReference type="RefSeq" id="WP_186945828.1">
    <property type="nucleotide sequence ID" value="NZ_JACOGF010000002.1"/>
</dbReference>